<evidence type="ECO:0000256" key="2">
    <source>
        <dbReference type="SAM" id="MobiDB-lite"/>
    </source>
</evidence>
<proteinExistence type="predicted"/>
<gene>
    <name evidence="3" type="ORF">PCOR1329_LOCUS58505</name>
</gene>
<dbReference type="EMBL" id="CAUYUJ010017259">
    <property type="protein sequence ID" value="CAK0873246.1"/>
    <property type="molecule type" value="Genomic_DNA"/>
</dbReference>
<name>A0ABN9VJ17_9DINO</name>
<evidence type="ECO:0000313" key="3">
    <source>
        <dbReference type="EMBL" id="CAK0873246.1"/>
    </source>
</evidence>
<comment type="caution">
    <text evidence="3">The sequence shown here is derived from an EMBL/GenBank/DDBJ whole genome shotgun (WGS) entry which is preliminary data.</text>
</comment>
<feature type="region of interest" description="Disordered" evidence="2">
    <location>
        <begin position="44"/>
        <end position="73"/>
    </location>
</feature>
<accession>A0ABN9VJ17</accession>
<evidence type="ECO:0000313" key="4">
    <source>
        <dbReference type="Proteomes" id="UP001189429"/>
    </source>
</evidence>
<evidence type="ECO:0008006" key="5">
    <source>
        <dbReference type="Google" id="ProtNLM"/>
    </source>
</evidence>
<evidence type="ECO:0000256" key="1">
    <source>
        <dbReference type="SAM" id="Coils"/>
    </source>
</evidence>
<dbReference type="Proteomes" id="UP001189429">
    <property type="component" value="Unassembled WGS sequence"/>
</dbReference>
<keyword evidence="4" id="KW-1185">Reference proteome</keyword>
<protein>
    <recommendedName>
        <fullName evidence="5">RanBP2-type domain-containing protein</fullName>
    </recommendedName>
</protein>
<sequence>MAPVGRRGEQRSKWCCKWCKGRDGKPFVNYPDKLACHSCGVSKSAAFKSKPVPKDPSSRKWPKSPGSAGGTPLEKQLLAMSNKATQLEKELKKKQMQPIAADAPDAELDLVTCSKARMAELDGLIAHLSLTKPIPPEIEGVLAGYRKEKESLRAQVFQEKPHSVKVQELPNKVNRLQKQQLRWQSSLEEKKAKLMELQADVTEEEEAMDKARAQL</sequence>
<reference evidence="3" key="1">
    <citation type="submission" date="2023-10" db="EMBL/GenBank/DDBJ databases">
        <authorList>
            <person name="Chen Y."/>
            <person name="Shah S."/>
            <person name="Dougan E. K."/>
            <person name="Thang M."/>
            <person name="Chan C."/>
        </authorList>
    </citation>
    <scope>NUCLEOTIDE SEQUENCE [LARGE SCALE GENOMIC DNA]</scope>
</reference>
<feature type="coiled-coil region" evidence="1">
    <location>
        <begin position="187"/>
        <end position="214"/>
    </location>
</feature>
<feature type="non-terminal residue" evidence="3">
    <location>
        <position position="215"/>
    </location>
</feature>
<keyword evidence="1" id="KW-0175">Coiled coil</keyword>
<organism evidence="3 4">
    <name type="scientific">Prorocentrum cordatum</name>
    <dbReference type="NCBI Taxonomy" id="2364126"/>
    <lineage>
        <taxon>Eukaryota</taxon>
        <taxon>Sar</taxon>
        <taxon>Alveolata</taxon>
        <taxon>Dinophyceae</taxon>
        <taxon>Prorocentrales</taxon>
        <taxon>Prorocentraceae</taxon>
        <taxon>Prorocentrum</taxon>
    </lineage>
</organism>